<name>A0A087XRP2_POEFO</name>
<evidence type="ECO:0000313" key="7">
    <source>
        <dbReference type="Ensembl" id="ENSPFOP00000008445.1"/>
    </source>
</evidence>
<keyword evidence="3 6" id="KW-0812">Transmembrane</keyword>
<evidence type="ECO:0000256" key="1">
    <source>
        <dbReference type="ARBA" id="ARBA00004141"/>
    </source>
</evidence>
<feature type="transmembrane region" description="Helical" evidence="6">
    <location>
        <begin position="137"/>
        <end position="159"/>
    </location>
</feature>
<dbReference type="OMA" id="PKWMTGK"/>
<feature type="transmembrane region" description="Helical" evidence="6">
    <location>
        <begin position="97"/>
        <end position="121"/>
    </location>
</feature>
<feature type="transmembrane region" description="Helical" evidence="6">
    <location>
        <begin position="187"/>
        <end position="209"/>
    </location>
</feature>
<dbReference type="PANTHER" id="PTHR31548">
    <property type="entry name" value="CLARIN"/>
    <property type="match status" value="1"/>
</dbReference>
<protein>
    <submittedName>
        <fullName evidence="7">Clarin 2</fullName>
    </submittedName>
</protein>
<dbReference type="Gene3D" id="1.20.140.150">
    <property type="match status" value="1"/>
</dbReference>
<keyword evidence="4 6" id="KW-1133">Transmembrane helix</keyword>
<dbReference type="Pfam" id="PF25807">
    <property type="entry name" value="Clarin-2"/>
    <property type="match status" value="1"/>
</dbReference>
<dbReference type="Ensembl" id="ENSPFOT00000008457.1">
    <property type="protein sequence ID" value="ENSPFOP00000008445.1"/>
    <property type="gene ID" value="ENSPFOG00000008501.2"/>
</dbReference>
<evidence type="ECO:0000256" key="5">
    <source>
        <dbReference type="ARBA" id="ARBA00023136"/>
    </source>
</evidence>
<dbReference type="eggNOG" id="ENOG502QUCR">
    <property type="taxonomic scope" value="Eukaryota"/>
</dbReference>
<evidence type="ECO:0000256" key="6">
    <source>
        <dbReference type="SAM" id="Phobius"/>
    </source>
</evidence>
<keyword evidence="5 6" id="KW-0472">Membrane</keyword>
<dbReference type="AlphaFoldDB" id="A0A087XRP2"/>
<organism evidence="7 8">
    <name type="scientific">Poecilia formosa</name>
    <name type="common">Amazon molly</name>
    <name type="synonym">Limia formosa</name>
    <dbReference type="NCBI Taxonomy" id="48698"/>
    <lineage>
        <taxon>Eukaryota</taxon>
        <taxon>Metazoa</taxon>
        <taxon>Chordata</taxon>
        <taxon>Craniata</taxon>
        <taxon>Vertebrata</taxon>
        <taxon>Euteleostomi</taxon>
        <taxon>Actinopterygii</taxon>
        <taxon>Neopterygii</taxon>
        <taxon>Teleostei</taxon>
        <taxon>Neoteleostei</taxon>
        <taxon>Acanthomorphata</taxon>
        <taxon>Ovalentaria</taxon>
        <taxon>Atherinomorphae</taxon>
        <taxon>Cyprinodontiformes</taxon>
        <taxon>Poeciliidae</taxon>
        <taxon>Poeciliinae</taxon>
        <taxon>Poecilia</taxon>
    </lineage>
</organism>
<evidence type="ECO:0000256" key="4">
    <source>
        <dbReference type="ARBA" id="ARBA00022989"/>
    </source>
</evidence>
<evidence type="ECO:0000256" key="3">
    <source>
        <dbReference type="ARBA" id="ARBA00022692"/>
    </source>
</evidence>
<comment type="subcellular location">
    <subcellularLocation>
        <location evidence="1">Membrane</location>
        <topology evidence="1">Multi-pass membrane protein</topology>
    </subcellularLocation>
</comment>
<comment type="similarity">
    <text evidence="2">Belongs to the clarin family.</text>
</comment>
<proteinExistence type="inferred from homology"/>
<keyword evidence="8" id="KW-1185">Reference proteome</keyword>
<dbReference type="STRING" id="48698.ENSPFOP00000008445"/>
<dbReference type="GO" id="GO:0016020">
    <property type="term" value="C:membrane"/>
    <property type="evidence" value="ECO:0007669"/>
    <property type="project" value="UniProtKB-SubCell"/>
</dbReference>
<dbReference type="GeneID" id="103136393"/>
<sequence>MPSLWKRITFSVASALCVGSVAFLVVALSTERWVVGRILCKTGVDIVNASSPELDQFIGDIYYGLFQGGKTKRCGLGNRRSKIYIFPKLVQTLNGGLHMMVILFLLGAVGFALVSLSFCIYNARKVPYQSIKGHKGLYLWNFIAALFGALGVLCFLAAVKHHRLTERVANHGENLFVLEVLDDSLDWSFWLGVGSVGTHFAVCGVVAMSRMKLPKPEIKKPEELTISALDLLY</sequence>
<dbReference type="RefSeq" id="XP_007549692.1">
    <property type="nucleotide sequence ID" value="XM_007549630.2"/>
</dbReference>
<accession>A0A087XRP2</accession>
<reference evidence="7" key="3">
    <citation type="submission" date="2025-09" db="UniProtKB">
        <authorList>
            <consortium name="Ensembl"/>
        </authorList>
    </citation>
    <scope>IDENTIFICATION</scope>
</reference>
<dbReference type="EMBL" id="AYCK01003565">
    <property type="status" value="NOT_ANNOTATED_CDS"/>
    <property type="molecule type" value="Genomic_DNA"/>
</dbReference>
<dbReference type="GeneTree" id="ENSGT00850000132319"/>
<dbReference type="InterPro" id="IPR026748">
    <property type="entry name" value="Clarin"/>
</dbReference>
<dbReference type="Proteomes" id="UP000028760">
    <property type="component" value="Unassembled WGS sequence"/>
</dbReference>
<dbReference type="GO" id="GO:0007605">
    <property type="term" value="P:sensory perception of sound"/>
    <property type="evidence" value="ECO:0007669"/>
    <property type="project" value="UniProtKB-ARBA"/>
</dbReference>
<dbReference type="CTD" id="645104"/>
<evidence type="ECO:0000313" key="8">
    <source>
        <dbReference type="Proteomes" id="UP000028760"/>
    </source>
</evidence>
<evidence type="ECO:0000256" key="2">
    <source>
        <dbReference type="ARBA" id="ARBA00005787"/>
    </source>
</evidence>
<dbReference type="PANTHER" id="PTHR31548:SF5">
    <property type="entry name" value="CLARIN-2"/>
    <property type="match status" value="1"/>
</dbReference>
<dbReference type="OrthoDB" id="10012538at2759"/>
<reference evidence="7" key="2">
    <citation type="submission" date="2025-08" db="UniProtKB">
        <authorList>
            <consortium name="Ensembl"/>
        </authorList>
    </citation>
    <scope>IDENTIFICATION</scope>
</reference>
<dbReference type="KEGG" id="pfor:103136393"/>
<reference evidence="8" key="1">
    <citation type="submission" date="2013-10" db="EMBL/GenBank/DDBJ databases">
        <authorList>
            <person name="Schartl M."/>
            <person name="Warren W."/>
        </authorList>
    </citation>
    <scope>NUCLEOTIDE SEQUENCE [LARGE SCALE GENOMIC DNA]</scope>
    <source>
        <strain evidence="8">female</strain>
    </source>
</reference>